<gene>
    <name evidence="3" type="ORF">H8D96_14485</name>
</gene>
<name>A0A8J6P409_9BACT</name>
<dbReference type="Proteomes" id="UP000605201">
    <property type="component" value="Unassembled WGS sequence"/>
</dbReference>
<dbReference type="InterPro" id="IPR006016">
    <property type="entry name" value="UspA"/>
</dbReference>
<dbReference type="InterPro" id="IPR014729">
    <property type="entry name" value="Rossmann-like_a/b/a_fold"/>
</dbReference>
<evidence type="ECO:0000259" key="2">
    <source>
        <dbReference type="Pfam" id="PF00582"/>
    </source>
</evidence>
<dbReference type="SUPFAM" id="SSF52402">
    <property type="entry name" value="Adenine nucleotide alpha hydrolases-like"/>
    <property type="match status" value="1"/>
</dbReference>
<dbReference type="Pfam" id="PF00582">
    <property type="entry name" value="Usp"/>
    <property type="match status" value="1"/>
</dbReference>
<dbReference type="InterPro" id="IPR006015">
    <property type="entry name" value="Universal_stress_UspA"/>
</dbReference>
<proteinExistence type="inferred from homology"/>
<evidence type="ECO:0000256" key="1">
    <source>
        <dbReference type="ARBA" id="ARBA00008791"/>
    </source>
</evidence>
<accession>A0A8J6P409</accession>
<protein>
    <submittedName>
        <fullName evidence="3">Universal stress protein</fullName>
    </submittedName>
</protein>
<feature type="domain" description="UspA" evidence="2">
    <location>
        <begin position="1"/>
        <end position="145"/>
    </location>
</feature>
<dbReference type="AlphaFoldDB" id="A0A8J6P409"/>
<evidence type="ECO:0000313" key="3">
    <source>
        <dbReference type="EMBL" id="MBC8433112.1"/>
    </source>
</evidence>
<dbReference type="Gene3D" id="3.40.50.620">
    <property type="entry name" value="HUPs"/>
    <property type="match status" value="1"/>
</dbReference>
<dbReference type="PRINTS" id="PR01438">
    <property type="entry name" value="UNVRSLSTRESS"/>
</dbReference>
<dbReference type="PANTHER" id="PTHR46268:SF26">
    <property type="entry name" value="UNIVERSAL STRESS PROTEIN MJ0577"/>
    <property type="match status" value="1"/>
</dbReference>
<sequence length="146" mass="16796">MFQKILYPTDFSDVSQKALDYIKHLKEAGSKQVVVLHVIHERMTEALYWHALGDSLIKEWKKSVKDGVNQSLMDIEKELKECAFEVKTIIKTGIPLREILQVEEEEDVSVIVLGSHGRTNMEEMFLGSVSEKVIRKCKKPVLVIKR</sequence>
<organism evidence="3 4">
    <name type="scientific">Candidatus Desulfatibia vada</name>
    <dbReference type="NCBI Taxonomy" id="2841696"/>
    <lineage>
        <taxon>Bacteria</taxon>
        <taxon>Pseudomonadati</taxon>
        <taxon>Thermodesulfobacteriota</taxon>
        <taxon>Desulfobacteria</taxon>
        <taxon>Desulfobacterales</taxon>
        <taxon>Desulfobacterales incertae sedis</taxon>
        <taxon>Candidatus Desulfatibia</taxon>
    </lineage>
</organism>
<evidence type="ECO:0000313" key="4">
    <source>
        <dbReference type="Proteomes" id="UP000605201"/>
    </source>
</evidence>
<comment type="similarity">
    <text evidence="1">Belongs to the universal stress protein A family.</text>
</comment>
<dbReference type="EMBL" id="JACNIG010000271">
    <property type="protein sequence ID" value="MBC8433112.1"/>
    <property type="molecule type" value="Genomic_DNA"/>
</dbReference>
<dbReference type="PANTHER" id="PTHR46268">
    <property type="entry name" value="STRESS RESPONSE PROTEIN NHAX"/>
    <property type="match status" value="1"/>
</dbReference>
<dbReference type="CDD" id="cd00293">
    <property type="entry name" value="USP-like"/>
    <property type="match status" value="1"/>
</dbReference>
<comment type="caution">
    <text evidence="3">The sequence shown here is derived from an EMBL/GenBank/DDBJ whole genome shotgun (WGS) entry which is preliminary data.</text>
</comment>
<reference evidence="3 4" key="1">
    <citation type="submission" date="2020-08" db="EMBL/GenBank/DDBJ databases">
        <title>Bridging the membrane lipid divide: bacteria of the FCB group superphylum have the potential to synthesize archaeal ether lipids.</title>
        <authorList>
            <person name="Villanueva L."/>
            <person name="Von Meijenfeldt F.A.B."/>
            <person name="Westbye A.B."/>
            <person name="Yadav S."/>
            <person name="Hopmans E.C."/>
            <person name="Dutilh B.E."/>
            <person name="Sinninghe Damste J.S."/>
        </authorList>
    </citation>
    <scope>NUCLEOTIDE SEQUENCE [LARGE SCALE GENOMIC DNA]</scope>
    <source>
        <strain evidence="3">NIOZ-UU17</strain>
    </source>
</reference>